<reference evidence="1" key="1">
    <citation type="submission" date="2023-04" db="EMBL/GenBank/DDBJ databases">
        <title>Draft Genome sequencing of Naganishia species isolated from polar environments using Oxford Nanopore Technology.</title>
        <authorList>
            <person name="Leo P."/>
            <person name="Venkateswaran K."/>
        </authorList>
    </citation>
    <scope>NUCLEOTIDE SEQUENCE</scope>
    <source>
        <strain evidence="1">DBVPG 5303</strain>
    </source>
</reference>
<organism evidence="1 2">
    <name type="scientific">Naganishia onofrii</name>
    <dbReference type="NCBI Taxonomy" id="1851511"/>
    <lineage>
        <taxon>Eukaryota</taxon>
        <taxon>Fungi</taxon>
        <taxon>Dikarya</taxon>
        <taxon>Basidiomycota</taxon>
        <taxon>Agaricomycotina</taxon>
        <taxon>Tremellomycetes</taxon>
        <taxon>Filobasidiales</taxon>
        <taxon>Filobasidiaceae</taxon>
        <taxon>Naganishia</taxon>
    </lineage>
</organism>
<keyword evidence="2" id="KW-1185">Reference proteome</keyword>
<evidence type="ECO:0000313" key="2">
    <source>
        <dbReference type="Proteomes" id="UP001234202"/>
    </source>
</evidence>
<dbReference type="EMBL" id="JASBWV010000004">
    <property type="protein sequence ID" value="KAJ9126848.1"/>
    <property type="molecule type" value="Genomic_DNA"/>
</dbReference>
<protein>
    <submittedName>
        <fullName evidence="1">Uncharacterized protein</fullName>
    </submittedName>
</protein>
<sequence>MLRVAPSIISRDIKLIKIRDAEAALKSLVARLANTASADLALHDRIQLLKMAGKYDQILQALNSHLAESLEQQFSESELSQPDVVVAYSKQTVSALANERLPVSAKLAEANAILCRLREAKTAADQGDFQKALSVSSPVQASFCVVSLC</sequence>
<accession>A0ACC2XS73</accession>
<evidence type="ECO:0000313" key="1">
    <source>
        <dbReference type="EMBL" id="KAJ9126848.1"/>
    </source>
</evidence>
<name>A0ACC2XS73_9TREE</name>
<proteinExistence type="predicted"/>
<dbReference type="Proteomes" id="UP001234202">
    <property type="component" value="Unassembled WGS sequence"/>
</dbReference>
<gene>
    <name evidence="1" type="ORF">QFC24_001881</name>
</gene>
<comment type="caution">
    <text evidence="1">The sequence shown here is derived from an EMBL/GenBank/DDBJ whole genome shotgun (WGS) entry which is preliminary data.</text>
</comment>